<name>A0A1X7DF51_9BACT</name>
<evidence type="ECO:0000256" key="2">
    <source>
        <dbReference type="ARBA" id="ARBA00022785"/>
    </source>
</evidence>
<evidence type="ECO:0000256" key="1">
    <source>
        <dbReference type="ARBA" id="ARBA00022490"/>
    </source>
</evidence>
<feature type="binding site" evidence="5">
    <location>
        <begin position="100"/>
        <end position="101"/>
    </location>
    <ligand>
        <name>substrate</name>
    </ligand>
</feature>
<organism evidence="6 7">
    <name type="scientific">Desulfovibrio gilichinskyi</name>
    <dbReference type="NCBI Taxonomy" id="1519643"/>
    <lineage>
        <taxon>Bacteria</taxon>
        <taxon>Pseudomonadati</taxon>
        <taxon>Thermodesulfobacteriota</taxon>
        <taxon>Desulfovibrionia</taxon>
        <taxon>Desulfovibrionales</taxon>
        <taxon>Desulfovibrionaceae</taxon>
        <taxon>Desulfovibrio</taxon>
    </lineage>
</organism>
<reference evidence="7" key="1">
    <citation type="submission" date="2017-04" db="EMBL/GenBank/DDBJ databases">
        <authorList>
            <person name="Varghese N."/>
            <person name="Submissions S."/>
        </authorList>
    </citation>
    <scope>NUCLEOTIDE SEQUENCE [LARGE SCALE GENOMIC DNA]</scope>
    <source>
        <strain evidence="7">K3S</strain>
    </source>
</reference>
<evidence type="ECO:0000256" key="4">
    <source>
        <dbReference type="ARBA" id="ARBA00023002"/>
    </source>
</evidence>
<dbReference type="RefSeq" id="WP_085101430.1">
    <property type="nucleotide sequence ID" value="NZ_FWZU01000003.1"/>
</dbReference>
<evidence type="ECO:0000313" key="6">
    <source>
        <dbReference type="EMBL" id="SMF14286.1"/>
    </source>
</evidence>
<dbReference type="GO" id="GO:0008616">
    <property type="term" value="P:tRNA queuosine(34) biosynthetic process"/>
    <property type="evidence" value="ECO:0007669"/>
    <property type="project" value="UniProtKB-UniRule"/>
</dbReference>
<dbReference type="PANTHER" id="PTHR34354">
    <property type="entry name" value="NADPH-DEPENDENT 7-CYANO-7-DEAZAGUANINE REDUCTASE"/>
    <property type="match status" value="1"/>
</dbReference>
<evidence type="ECO:0000256" key="3">
    <source>
        <dbReference type="ARBA" id="ARBA00022857"/>
    </source>
</evidence>
<keyword evidence="3 5" id="KW-0521">NADP</keyword>
<dbReference type="NCBIfam" id="TIGR03139">
    <property type="entry name" value="QueF-II"/>
    <property type="match status" value="1"/>
</dbReference>
<proteinExistence type="inferred from homology"/>
<dbReference type="GO" id="GO:0005737">
    <property type="term" value="C:cytoplasm"/>
    <property type="evidence" value="ECO:0007669"/>
    <property type="project" value="UniProtKB-SubCell"/>
</dbReference>
<dbReference type="GO" id="GO:0033739">
    <property type="term" value="F:preQ1 synthase activity"/>
    <property type="evidence" value="ECO:0007669"/>
    <property type="project" value="UniProtKB-UniRule"/>
</dbReference>
<evidence type="ECO:0000256" key="5">
    <source>
        <dbReference type="HAMAP-Rule" id="MF_00818"/>
    </source>
</evidence>
<dbReference type="PANTHER" id="PTHR34354:SF1">
    <property type="entry name" value="NADPH-DEPENDENT 7-CYANO-7-DEAZAGUANINE REDUCTASE"/>
    <property type="match status" value="1"/>
</dbReference>
<dbReference type="InterPro" id="IPR029500">
    <property type="entry name" value="QueF"/>
</dbReference>
<protein>
    <recommendedName>
        <fullName evidence="5">NADPH-dependent 7-cyano-7-deazaguanine reductase</fullName>
        <ecNumber evidence="5">1.7.1.13</ecNumber>
    </recommendedName>
    <alternativeName>
        <fullName evidence="5">7-cyano-7-carbaguanine reductase</fullName>
    </alternativeName>
    <alternativeName>
        <fullName evidence="5">NADPH-dependent nitrile oxidoreductase</fullName>
    </alternativeName>
    <alternativeName>
        <fullName evidence="5">PreQ(0) reductase</fullName>
    </alternativeName>
</protein>
<feature type="active site" description="Thioimide intermediate" evidence="5">
    <location>
        <position position="59"/>
    </location>
</feature>
<dbReference type="EMBL" id="FWZU01000003">
    <property type="protein sequence ID" value="SMF14286.1"/>
    <property type="molecule type" value="Genomic_DNA"/>
</dbReference>
<dbReference type="Pfam" id="PF14489">
    <property type="entry name" value="QueF"/>
    <property type="match status" value="1"/>
</dbReference>
<dbReference type="HAMAP" id="MF_00818">
    <property type="entry name" value="QueF_type1"/>
    <property type="match status" value="1"/>
</dbReference>
<keyword evidence="7" id="KW-1185">Reference proteome</keyword>
<comment type="catalytic activity">
    <reaction evidence="5">
        <text>7-aminomethyl-7-carbaguanine + 2 NADP(+) = 7-cyano-7-carbaguanine + 2 NADPH + 3 H(+)</text>
        <dbReference type="Rhea" id="RHEA:13409"/>
        <dbReference type="ChEBI" id="CHEBI:15378"/>
        <dbReference type="ChEBI" id="CHEBI:45075"/>
        <dbReference type="ChEBI" id="CHEBI:57783"/>
        <dbReference type="ChEBI" id="CHEBI:58349"/>
        <dbReference type="ChEBI" id="CHEBI:58703"/>
        <dbReference type="EC" id="1.7.1.13"/>
    </reaction>
</comment>
<dbReference type="OrthoDB" id="9789995at2"/>
<dbReference type="InterPro" id="IPR016856">
    <property type="entry name" value="QueF_type1"/>
</dbReference>
<feature type="binding site" evidence="5">
    <location>
        <begin position="81"/>
        <end position="83"/>
    </location>
    <ligand>
        <name>substrate</name>
    </ligand>
</feature>
<comment type="similarity">
    <text evidence="5">Belongs to the GTP cyclohydrolase I family. QueF type 1 subfamily.</text>
</comment>
<comment type="subcellular location">
    <subcellularLocation>
        <location evidence="5">Cytoplasm</location>
    </subcellularLocation>
</comment>
<dbReference type="SUPFAM" id="SSF55620">
    <property type="entry name" value="Tetrahydrobiopterin biosynthesis enzymes-like"/>
    <property type="match status" value="1"/>
</dbReference>
<dbReference type="AlphaFoldDB" id="A0A1X7DF51"/>
<keyword evidence="2 5" id="KW-0671">Queuosine biosynthesis</keyword>
<evidence type="ECO:0000313" key="7">
    <source>
        <dbReference type="Proteomes" id="UP000192906"/>
    </source>
</evidence>
<keyword evidence="1 5" id="KW-0963">Cytoplasm</keyword>
<comment type="pathway">
    <text evidence="5">tRNA modification; tRNA-queuosine biosynthesis.</text>
</comment>
<dbReference type="EC" id="1.7.1.13" evidence="5"/>
<feature type="active site" description="Proton donor" evidence="5">
    <location>
        <position position="66"/>
    </location>
</feature>
<dbReference type="InterPro" id="IPR043133">
    <property type="entry name" value="GTP-CH-I_C/QueF"/>
</dbReference>
<dbReference type="STRING" id="1519643.SAMN06295933_1803"/>
<dbReference type="Gene3D" id="3.30.1130.10">
    <property type="match status" value="1"/>
</dbReference>
<dbReference type="UniPathway" id="UPA00392"/>
<accession>A0A1X7DF51</accession>
<sequence>MKTTKSQDKTGALKTLGQGGTTKYNYDSPSPEILEVFPNNFPGRPYIVSIEFPEYTSLCPVTGQPDFANIIVEYIPDEVCVESKSFKLYMGSYRNHQSFMETITNNILDDFVSRLSPLWMRVKGIFSPRGGTGLHVFAEYFKEDSTQFVKICDVVHEWKIESGRHRS</sequence>
<dbReference type="InterPro" id="IPR050084">
    <property type="entry name" value="NADPH_dep_7-cyano-7-deazaG_red"/>
</dbReference>
<dbReference type="Proteomes" id="UP000192906">
    <property type="component" value="Unassembled WGS sequence"/>
</dbReference>
<gene>
    <name evidence="5" type="primary">queF</name>
    <name evidence="6" type="ORF">SAMN06295933_1803</name>
</gene>
<keyword evidence="4 5" id="KW-0560">Oxidoreductase</keyword>
<comment type="function">
    <text evidence="5">Catalyzes the NADPH-dependent reduction of 7-cyano-7-deazaguanine (preQ0) to 7-aminomethyl-7-deazaguanine (preQ1).</text>
</comment>